<protein>
    <submittedName>
        <fullName evidence="2">Heme A synthase</fullName>
    </submittedName>
</protein>
<dbReference type="Proteomes" id="UP001232245">
    <property type="component" value="Unassembled WGS sequence"/>
</dbReference>
<evidence type="ECO:0000313" key="2">
    <source>
        <dbReference type="EMBL" id="MDQ0224299.1"/>
    </source>
</evidence>
<keyword evidence="1" id="KW-1133">Transmembrane helix</keyword>
<evidence type="ECO:0000313" key="3">
    <source>
        <dbReference type="Proteomes" id="UP001232245"/>
    </source>
</evidence>
<reference evidence="2 3" key="1">
    <citation type="submission" date="2023-07" db="EMBL/GenBank/DDBJ databases">
        <title>Genomic Encyclopedia of Type Strains, Phase IV (KMG-IV): sequencing the most valuable type-strain genomes for metagenomic binning, comparative biology and taxonomic classification.</title>
        <authorList>
            <person name="Goeker M."/>
        </authorList>
    </citation>
    <scope>NUCLEOTIDE SEQUENCE [LARGE SCALE GENOMIC DNA]</scope>
    <source>
        <strain evidence="2 3">DSM 17723</strain>
    </source>
</reference>
<sequence length="67" mass="8018">MERMKKISMMTAVFTQILGIIFLFVQVKIALCLFLLYGISLLVLFLVLIKQRLDEKREDEQNDYRNY</sequence>
<keyword evidence="3" id="KW-1185">Reference proteome</keyword>
<comment type="caution">
    <text evidence="2">The sequence shown here is derived from an EMBL/GenBank/DDBJ whole genome shotgun (WGS) entry which is preliminary data.</text>
</comment>
<keyword evidence="1" id="KW-0812">Transmembrane</keyword>
<accession>A0ABT9YX52</accession>
<dbReference type="RefSeq" id="WP_174881529.1">
    <property type="nucleotide sequence ID" value="NZ_CADEPK010000366.1"/>
</dbReference>
<keyword evidence="1" id="KW-0472">Membrane</keyword>
<gene>
    <name evidence="2" type="ORF">J2S02_000621</name>
</gene>
<name>A0ABT9YX52_9BACI</name>
<organism evidence="2 3">
    <name type="scientific">Metabacillus niabensis</name>
    <dbReference type="NCBI Taxonomy" id="324854"/>
    <lineage>
        <taxon>Bacteria</taxon>
        <taxon>Bacillati</taxon>
        <taxon>Bacillota</taxon>
        <taxon>Bacilli</taxon>
        <taxon>Bacillales</taxon>
        <taxon>Bacillaceae</taxon>
        <taxon>Metabacillus</taxon>
    </lineage>
</organism>
<evidence type="ECO:0000256" key="1">
    <source>
        <dbReference type="SAM" id="Phobius"/>
    </source>
</evidence>
<feature type="transmembrane region" description="Helical" evidence="1">
    <location>
        <begin position="7"/>
        <end position="25"/>
    </location>
</feature>
<feature type="transmembrane region" description="Helical" evidence="1">
    <location>
        <begin position="31"/>
        <end position="49"/>
    </location>
</feature>
<proteinExistence type="predicted"/>
<dbReference type="EMBL" id="JAUSTZ010000001">
    <property type="protein sequence ID" value="MDQ0224299.1"/>
    <property type="molecule type" value="Genomic_DNA"/>
</dbReference>